<sequence>MKTLLLRQPRPPMWGNPKAVWSRSLSKNQKILKKSLILKRSLATFSKIWIYPRRENGISGQANTTIKEASASFSFPALGV</sequence>
<name>U5PYN8_9CAUD</name>
<protein>
    <submittedName>
        <fullName evidence="1">Uncharacterized protein</fullName>
    </submittedName>
</protein>
<dbReference type="GeneID" id="17960380"/>
<dbReference type="Proteomes" id="UP000017649">
    <property type="component" value="Segment"/>
</dbReference>
<reference evidence="1 2" key="1">
    <citation type="journal article" date="2013" name="Genome Announc.">
        <title>Complete Genome of Salmonella enterica Serovar Enteritidis Myophage Marshall.</title>
        <authorList>
            <person name="Luna A.J."/>
            <person name="Wood T.L."/>
            <person name="Chamakura K.R."/>
            <person name="Kuty Everett G.F."/>
        </authorList>
    </citation>
    <scope>NUCLEOTIDE SEQUENCE [LARGE SCALE GENOMIC DNA]</scope>
</reference>
<proteinExistence type="predicted"/>
<gene>
    <name evidence="1" type="ORF">Marshall_200</name>
</gene>
<dbReference type="KEGG" id="vg:17960380"/>
<keyword evidence="2" id="KW-1185">Reference proteome</keyword>
<accession>U5PYN8</accession>
<dbReference type="EMBL" id="KF669653">
    <property type="protein sequence ID" value="AGY47717.1"/>
    <property type="molecule type" value="Genomic_DNA"/>
</dbReference>
<organism evidence="1 2">
    <name type="scientific">Salmonella phage Marshall</name>
    <dbReference type="NCBI Taxonomy" id="1406794"/>
    <lineage>
        <taxon>Viruses</taxon>
        <taxon>Duplodnaviria</taxon>
        <taxon>Heunggongvirae</taxon>
        <taxon>Uroviricota</taxon>
        <taxon>Caudoviricetes</taxon>
        <taxon>Pantevenvirales</taxon>
        <taxon>Ackermannviridae</taxon>
        <taxon>Cvivirinae</taxon>
        <taxon>Kuttervirus</taxon>
        <taxon>Kuttervirus marshall</taxon>
    </lineage>
</organism>
<evidence type="ECO:0000313" key="2">
    <source>
        <dbReference type="Proteomes" id="UP000017649"/>
    </source>
</evidence>
<evidence type="ECO:0000313" key="1">
    <source>
        <dbReference type="EMBL" id="AGY47717.1"/>
    </source>
</evidence>
<dbReference type="RefSeq" id="YP_008771818.1">
    <property type="nucleotide sequence ID" value="NC_022772.1"/>
</dbReference>